<protein>
    <submittedName>
        <fullName evidence="2">Uncharacterized protein</fullName>
    </submittedName>
</protein>
<feature type="region of interest" description="Disordered" evidence="1">
    <location>
        <begin position="287"/>
        <end position="373"/>
    </location>
</feature>
<name>A0A409WT13_9AGAR</name>
<accession>A0A409WT13</accession>
<dbReference type="EMBL" id="NHYE01004844">
    <property type="protein sequence ID" value="PPQ81658.1"/>
    <property type="molecule type" value="Genomic_DNA"/>
</dbReference>
<evidence type="ECO:0000313" key="2">
    <source>
        <dbReference type="EMBL" id="PPQ81658.1"/>
    </source>
</evidence>
<evidence type="ECO:0000313" key="3">
    <source>
        <dbReference type="Proteomes" id="UP000284706"/>
    </source>
</evidence>
<organism evidence="2 3">
    <name type="scientific">Gymnopilus dilepis</name>
    <dbReference type="NCBI Taxonomy" id="231916"/>
    <lineage>
        <taxon>Eukaryota</taxon>
        <taxon>Fungi</taxon>
        <taxon>Dikarya</taxon>
        <taxon>Basidiomycota</taxon>
        <taxon>Agaricomycotina</taxon>
        <taxon>Agaricomycetes</taxon>
        <taxon>Agaricomycetidae</taxon>
        <taxon>Agaricales</taxon>
        <taxon>Agaricineae</taxon>
        <taxon>Hymenogastraceae</taxon>
        <taxon>Gymnopilus</taxon>
    </lineage>
</organism>
<gene>
    <name evidence="2" type="ORF">CVT26_013923</name>
</gene>
<comment type="caution">
    <text evidence="2">The sequence shown here is derived from an EMBL/GenBank/DDBJ whole genome shotgun (WGS) entry which is preliminary data.</text>
</comment>
<evidence type="ECO:0000256" key="1">
    <source>
        <dbReference type="SAM" id="MobiDB-lite"/>
    </source>
</evidence>
<sequence length="396" mass="44486">MPRRRTQTIQRAPRAASVIVADLNFGKYAPKPRNIDRTCAALYAISSANPDVPVDVEDVIDTVYEEAQANGETLGPRTKQGIYTAFSSLCRNGYIRYLPTRDGVERIVLKEPLKKILAELTTLLQVYSATVEESSDIEVNNAICDFFRRKLKPGFKPAYTRRELDLQVRELEFIKEDFLQHMKDCHVGRRSLSLAPTELFGEIPEATVGRRSLSLVPTEIIDEQREFAVGGRSLSLTPTEIIEESPESTVGGRSLSLAPTEIIDERPELTARDSMYFDDVPQIRVQEPTTVFTPSTPIRRSATLNNPEAYPSPESLRRDVPQHHHPRTPPQSPSHRSRSITPPAFFQHGGFEDDDDDMDVDTTVAGSSPDPKVDLHEECRAEISRLEKQVSIIHVL</sequence>
<dbReference type="AlphaFoldDB" id="A0A409WT13"/>
<reference evidence="2 3" key="1">
    <citation type="journal article" date="2018" name="Evol. Lett.">
        <title>Horizontal gene cluster transfer increased hallucinogenic mushroom diversity.</title>
        <authorList>
            <person name="Reynolds H.T."/>
            <person name="Vijayakumar V."/>
            <person name="Gluck-Thaler E."/>
            <person name="Korotkin H.B."/>
            <person name="Matheny P.B."/>
            <person name="Slot J.C."/>
        </authorList>
    </citation>
    <scope>NUCLEOTIDE SEQUENCE [LARGE SCALE GENOMIC DNA]</scope>
    <source>
        <strain evidence="2 3">SRW20</strain>
    </source>
</reference>
<dbReference type="Proteomes" id="UP000284706">
    <property type="component" value="Unassembled WGS sequence"/>
</dbReference>
<dbReference type="OrthoDB" id="3066564at2759"/>
<feature type="compositionally biased region" description="Polar residues" evidence="1">
    <location>
        <begin position="287"/>
        <end position="306"/>
    </location>
</feature>
<keyword evidence="3" id="KW-1185">Reference proteome</keyword>
<proteinExistence type="predicted"/>
<dbReference type="InParanoid" id="A0A409WT13"/>